<reference evidence="2 3" key="1">
    <citation type="journal article" date="2016" name="Nat. Commun.">
        <title>Thousands of microbial genomes shed light on interconnected biogeochemical processes in an aquifer system.</title>
        <authorList>
            <person name="Anantharaman K."/>
            <person name="Brown C.T."/>
            <person name="Hug L.A."/>
            <person name="Sharon I."/>
            <person name="Castelle C.J."/>
            <person name="Probst A.J."/>
            <person name="Thomas B.C."/>
            <person name="Singh A."/>
            <person name="Wilkins M.J."/>
            <person name="Karaoz U."/>
            <person name="Brodie E.L."/>
            <person name="Williams K.H."/>
            <person name="Hubbard S.S."/>
            <person name="Banfield J.F."/>
        </authorList>
    </citation>
    <scope>NUCLEOTIDE SEQUENCE [LARGE SCALE GENOMIC DNA]</scope>
</reference>
<dbReference type="SUPFAM" id="SSF46785">
    <property type="entry name" value="Winged helix' DNA-binding domain"/>
    <property type="match status" value="1"/>
</dbReference>
<evidence type="ECO:0000313" key="3">
    <source>
        <dbReference type="Proteomes" id="UP000179164"/>
    </source>
</evidence>
<dbReference type="InterPro" id="IPR036390">
    <property type="entry name" value="WH_DNA-bd_sf"/>
</dbReference>
<dbReference type="PANTHER" id="PTHR34293">
    <property type="entry name" value="HTH-TYPE TRANSCRIPTIONAL REGULATOR TRMBL2"/>
    <property type="match status" value="1"/>
</dbReference>
<dbReference type="Proteomes" id="UP000179164">
    <property type="component" value="Unassembled WGS sequence"/>
</dbReference>
<protein>
    <recommendedName>
        <fullName evidence="1">Transcription regulator TrmB N-terminal domain-containing protein</fullName>
    </recommendedName>
</protein>
<dbReference type="Gene3D" id="1.10.10.10">
    <property type="entry name" value="Winged helix-like DNA-binding domain superfamily/Winged helix DNA-binding domain"/>
    <property type="match status" value="1"/>
</dbReference>
<dbReference type="STRING" id="1798543.A2898_03405"/>
<accession>A0A1G2B523</accession>
<dbReference type="InterPro" id="IPR036388">
    <property type="entry name" value="WH-like_DNA-bd_sf"/>
</dbReference>
<gene>
    <name evidence="2" type="ORF">A2898_03405</name>
</gene>
<name>A0A1G2B523_9BACT</name>
<evidence type="ECO:0000313" key="2">
    <source>
        <dbReference type="EMBL" id="OGY83310.1"/>
    </source>
</evidence>
<dbReference type="PANTHER" id="PTHR34293:SF1">
    <property type="entry name" value="HTH-TYPE TRANSCRIPTIONAL REGULATOR TRMBL2"/>
    <property type="match status" value="1"/>
</dbReference>
<feature type="domain" description="Transcription regulator TrmB N-terminal" evidence="1">
    <location>
        <begin position="7"/>
        <end position="75"/>
    </location>
</feature>
<dbReference type="AlphaFoldDB" id="A0A1G2B523"/>
<dbReference type="InterPro" id="IPR002831">
    <property type="entry name" value="Tscrpt_reg_TrmB_N"/>
</dbReference>
<organism evidence="2 3">
    <name type="scientific">Candidatus Kerfeldbacteria bacterium RIFCSPLOWO2_01_FULL_48_11</name>
    <dbReference type="NCBI Taxonomy" id="1798543"/>
    <lineage>
        <taxon>Bacteria</taxon>
        <taxon>Candidatus Kerfeldiibacteriota</taxon>
    </lineage>
</organism>
<evidence type="ECO:0000259" key="1">
    <source>
        <dbReference type="Pfam" id="PF01978"/>
    </source>
</evidence>
<comment type="caution">
    <text evidence="2">The sequence shown here is derived from an EMBL/GenBank/DDBJ whole genome shotgun (WGS) entry which is preliminary data.</text>
</comment>
<proteinExistence type="predicted"/>
<dbReference type="InterPro" id="IPR051797">
    <property type="entry name" value="TrmB-like"/>
</dbReference>
<dbReference type="EMBL" id="MHKE01000014">
    <property type="protein sequence ID" value="OGY83310.1"/>
    <property type="molecule type" value="Genomic_DNA"/>
</dbReference>
<sequence>MTVETSLQQAGLSKKESATYLALLDIGSASVRTLAAHTGINRGTVYEALKQLQQKGLVSYFHKNTRQLFVAEDPEKLTAIVKNQAENIRQVQEELKELIPQLRSRISPASAKPVVKYYEGSSGIRTILEDVLTTMAATKEKEYYAYSAADVREHLYKDFPHFAKKRVEKGIRVKVIALGSGGKLWGMDERKWLTKIESAPAYIILYNDKVATISLDADGKLHGILITDHAITQTQKSIFEQLFTTLT</sequence>
<dbReference type="Pfam" id="PF01978">
    <property type="entry name" value="TrmB"/>
    <property type="match status" value="1"/>
</dbReference>